<evidence type="ECO:0000313" key="2">
    <source>
        <dbReference type="EMBL" id="RST66651.1"/>
    </source>
</evidence>
<dbReference type="AlphaFoldDB" id="A0A3R9ZLQ9"/>
<accession>A0A3R9ZLQ9</accession>
<evidence type="ECO:0000256" key="1">
    <source>
        <dbReference type="SAM" id="Phobius"/>
    </source>
</evidence>
<proteinExistence type="predicted"/>
<name>A0A3R9ZLQ9_9RICK</name>
<feature type="transmembrane region" description="Helical" evidence="1">
    <location>
        <begin position="36"/>
        <end position="58"/>
    </location>
</feature>
<organism evidence="2 3">
    <name type="scientific">Candidatus Aquarickettsia rohweri</name>
    <dbReference type="NCBI Taxonomy" id="2602574"/>
    <lineage>
        <taxon>Bacteria</taxon>
        <taxon>Pseudomonadati</taxon>
        <taxon>Pseudomonadota</taxon>
        <taxon>Alphaproteobacteria</taxon>
        <taxon>Rickettsiales</taxon>
        <taxon>Candidatus Midichloriaceae</taxon>
        <taxon>Candidatus Aquarickettsia</taxon>
    </lineage>
</organism>
<dbReference type="EMBL" id="RXFM01000041">
    <property type="protein sequence ID" value="RST66651.1"/>
    <property type="molecule type" value="Genomic_DNA"/>
</dbReference>
<comment type="caution">
    <text evidence="2">The sequence shown here is derived from an EMBL/GenBank/DDBJ whole genome shotgun (WGS) entry which is preliminary data.</text>
</comment>
<evidence type="ECO:0000313" key="3">
    <source>
        <dbReference type="Proteomes" id="UP000279470"/>
    </source>
</evidence>
<dbReference type="Proteomes" id="UP000279470">
    <property type="component" value="Unassembled WGS sequence"/>
</dbReference>
<dbReference type="RefSeq" id="WP_126044766.1">
    <property type="nucleotide sequence ID" value="NZ_RXFM01000041.1"/>
</dbReference>
<sequence>MKSEGGQGIVPDIIGKDKLSGFLQKQNAYTLMKIQFTMPILFFGFSCASTLTSLAAIYSAKILDDYYRGYNSSLKAIDFKSDSPPPEFTDFIKTKLIYSQAVEQITKRFFSELFNIEYSDSQAFASWIDSYLPKIFQVKFAPGYGFNKTLNHLKSGLYIYYAVSAFDPLINILLYNIDPTDIVKCKINDLDEHFTLLIKKPVYIYVYNTTEFVYFLKDTLHSRLNHIYSDSKKLFEKINPFQSALPIEKPETDTDLEPHSSTNPNAA</sequence>
<gene>
    <name evidence="2" type="ORF">EIC27_03550</name>
</gene>
<keyword evidence="1" id="KW-0812">Transmembrane</keyword>
<keyword evidence="1" id="KW-1133">Transmembrane helix</keyword>
<protein>
    <submittedName>
        <fullName evidence="2">Uncharacterized protein</fullName>
    </submittedName>
</protein>
<keyword evidence="1" id="KW-0472">Membrane</keyword>
<reference evidence="3" key="1">
    <citation type="submission" date="2018-11" db="EMBL/GenBank/DDBJ databases">
        <title>Phylogenetic, genomic, and biogeographic characterization of a novel and ubiquitous marine invertebrate-associated Rickettsiales parasite, Candidatus Marinoinvertebrata rohwerii, gen. nov., sp. nov.</title>
        <authorList>
            <person name="Klinges J.G."/>
            <person name="Rosales S.M."/>
            <person name="Mcminds R."/>
            <person name="Shaver E.C."/>
            <person name="Shantz A."/>
            <person name="Peters E.C."/>
            <person name="Burkepile D.E."/>
            <person name="Silliman B.R."/>
            <person name="Vega Thurber R.L."/>
        </authorList>
    </citation>
    <scope>NUCLEOTIDE SEQUENCE [LARGE SCALE GENOMIC DNA]</scope>
    <source>
        <strain evidence="3">a_cerv_44</strain>
    </source>
</reference>
<keyword evidence="3" id="KW-1185">Reference proteome</keyword>